<feature type="compositionally biased region" description="Basic residues" evidence="1">
    <location>
        <begin position="795"/>
        <end position="804"/>
    </location>
</feature>
<feature type="compositionally biased region" description="Low complexity" evidence="1">
    <location>
        <begin position="209"/>
        <end position="221"/>
    </location>
</feature>
<feature type="compositionally biased region" description="Basic and acidic residues" evidence="1">
    <location>
        <begin position="289"/>
        <end position="329"/>
    </location>
</feature>
<dbReference type="InterPro" id="IPR026811">
    <property type="entry name" value="CIZ1"/>
</dbReference>
<feature type="compositionally biased region" description="Basic and acidic residues" evidence="1">
    <location>
        <begin position="400"/>
        <end position="437"/>
    </location>
</feature>
<dbReference type="Proteomes" id="UP000198287">
    <property type="component" value="Unassembled WGS sequence"/>
</dbReference>
<feature type="compositionally biased region" description="Acidic residues" evidence="1">
    <location>
        <begin position="738"/>
        <end position="766"/>
    </location>
</feature>
<keyword evidence="3" id="KW-1185">Reference proteome</keyword>
<comment type="caution">
    <text evidence="2">The sequence shown here is derived from an EMBL/GenBank/DDBJ whole genome shotgun (WGS) entry which is preliminary data.</text>
</comment>
<evidence type="ECO:0000313" key="2">
    <source>
        <dbReference type="EMBL" id="OXA52263.1"/>
    </source>
</evidence>
<sequence>MSHHGGGGARYFKTGDGYGSSGSKRYHSPNDAGGGRGGGGGLGYDAKRSRSDTYGGSYHTSSSSSSARYNDYGGGGGAPSSGYGLSNRYSRMPGSSSTSSSSYYDSGLKSASSKYVDDYSKGRSGGGGGGGGLMKSSVRRIPPAPQLSSSISASKMRPPYGSSSSSRPLPLMKLNTVSGSSSSTGLGGGSRDNYGGSRLRTAPPEHHSSSSYLYSSSSSSSLHRKPEAKRPTRPTITGVLRNPYGPVSYSSTKSYSSGNGGAASAFKRGTIRAAASVTSKIRRRAIPSYEDRKKRIESYSNSRRDLDRTNRTEKHKVAESSSKNNKDSPDIITEGGDAIKKEVKLPDGEVGVVLDEVGGDSDSDEGGEKDESGTSPGKAVKGDTHDESMDVETGEGGSAEGKDKSECGEDKEGSTHDHDHDESKGKDRRRSSYDRESSPSSRALLKMYCKYCDVRHVTFREYSHHLRSFPHIRAMNNAVTDMRKMLSKVRTQQRDEQRRIEKEEKVELSDTTSYCRVCELNFRTDPKEHEANELHNEIKTLIYKRCEICDIDFRIWKVYLYHMAALEHVKRVAMKELKDAEGKVDGVKGTNLTQEELGADLVEVRTVFFCNACVRYLPIKGDIDEAKERHCMTLTHVKGVEEFHQREKKIAERQRIRMEREERDKERRLKEKAKEESKASAEGTAATTTTTTDEVPEGTGEEEMDESGGNIEIKKEVGEEVEASVISKMESTTFDTTLGDDVEQPEVPAGEEEEDEEEQDVDEDEIELHAGDLPDDEENDQEDEDDNDKSSTWNRRTRSAKLAN</sequence>
<proteinExistence type="predicted"/>
<feature type="compositionally biased region" description="Low complexity" evidence="1">
    <location>
        <begin position="80"/>
        <end position="113"/>
    </location>
</feature>
<feature type="region of interest" description="Disordered" evidence="1">
    <location>
        <begin position="284"/>
        <end position="439"/>
    </location>
</feature>
<dbReference type="OrthoDB" id="6354489at2759"/>
<evidence type="ECO:0000256" key="1">
    <source>
        <dbReference type="SAM" id="MobiDB-lite"/>
    </source>
</evidence>
<feature type="compositionally biased region" description="Acidic residues" evidence="1">
    <location>
        <begin position="773"/>
        <end position="787"/>
    </location>
</feature>
<feature type="compositionally biased region" description="Gly residues" evidence="1">
    <location>
        <begin position="32"/>
        <end position="43"/>
    </location>
</feature>
<feature type="compositionally biased region" description="Acidic residues" evidence="1">
    <location>
        <begin position="357"/>
        <end position="368"/>
    </location>
</feature>
<gene>
    <name evidence="2" type="ORF">Fcan01_13857</name>
</gene>
<reference evidence="2 3" key="1">
    <citation type="submission" date="2015-12" db="EMBL/GenBank/DDBJ databases">
        <title>The genome of Folsomia candida.</title>
        <authorList>
            <person name="Faddeeva A."/>
            <person name="Derks M.F."/>
            <person name="Anvar Y."/>
            <person name="Smit S."/>
            <person name="Van Straalen N."/>
            <person name="Roelofs D."/>
        </authorList>
    </citation>
    <scope>NUCLEOTIDE SEQUENCE [LARGE SCALE GENOMIC DNA]</scope>
    <source>
        <strain evidence="2 3">VU population</strain>
        <tissue evidence="2">Whole body</tissue>
    </source>
</reference>
<dbReference type="EMBL" id="LNIX01000007">
    <property type="protein sequence ID" value="OXA52263.1"/>
    <property type="molecule type" value="Genomic_DNA"/>
</dbReference>
<name>A0A226E3U8_FOLCA</name>
<dbReference type="PANTHER" id="PTHR15491:SF18">
    <property type="entry name" value="CIZ1 ZINC FINGER PROTEIN, ISOFORM A"/>
    <property type="match status" value="1"/>
</dbReference>
<feature type="compositionally biased region" description="Low complexity" evidence="1">
    <location>
        <begin position="680"/>
        <end position="693"/>
    </location>
</feature>
<feature type="compositionally biased region" description="Basic and acidic residues" evidence="1">
    <location>
        <begin position="654"/>
        <end position="679"/>
    </location>
</feature>
<feature type="compositionally biased region" description="Gly residues" evidence="1">
    <location>
        <begin position="123"/>
        <end position="133"/>
    </location>
</feature>
<dbReference type="STRING" id="158441.A0A226E3U8"/>
<dbReference type="AlphaFoldDB" id="A0A226E3U8"/>
<organism evidence="2 3">
    <name type="scientific">Folsomia candida</name>
    <name type="common">Springtail</name>
    <dbReference type="NCBI Taxonomy" id="158441"/>
    <lineage>
        <taxon>Eukaryota</taxon>
        <taxon>Metazoa</taxon>
        <taxon>Ecdysozoa</taxon>
        <taxon>Arthropoda</taxon>
        <taxon>Hexapoda</taxon>
        <taxon>Collembola</taxon>
        <taxon>Entomobryomorpha</taxon>
        <taxon>Isotomoidea</taxon>
        <taxon>Isotomidae</taxon>
        <taxon>Proisotominae</taxon>
        <taxon>Folsomia</taxon>
    </lineage>
</organism>
<feature type="region of interest" description="Disordered" evidence="1">
    <location>
        <begin position="1"/>
        <end position="270"/>
    </location>
</feature>
<protein>
    <submittedName>
        <fullName evidence="2">Zinc finger protein on ecdysone puffs</fullName>
    </submittedName>
</protein>
<feature type="compositionally biased region" description="Acidic residues" evidence="1">
    <location>
        <begin position="694"/>
        <end position="706"/>
    </location>
</feature>
<feature type="region of interest" description="Disordered" evidence="1">
    <location>
        <begin position="654"/>
        <end position="804"/>
    </location>
</feature>
<dbReference type="PANTHER" id="PTHR15491">
    <property type="match status" value="1"/>
</dbReference>
<dbReference type="OMA" id="NYRPNGG"/>
<evidence type="ECO:0000313" key="3">
    <source>
        <dbReference type="Proteomes" id="UP000198287"/>
    </source>
</evidence>
<feature type="compositionally biased region" description="Low complexity" evidence="1">
    <location>
        <begin position="52"/>
        <end position="66"/>
    </location>
</feature>
<accession>A0A226E3U8</accession>
<feature type="compositionally biased region" description="Low complexity" evidence="1">
    <location>
        <begin position="248"/>
        <end position="265"/>
    </location>
</feature>
<feature type="compositionally biased region" description="Basic and acidic residues" evidence="1">
    <location>
        <begin position="337"/>
        <end position="347"/>
    </location>
</feature>